<keyword evidence="9" id="KW-0645">Protease</keyword>
<comment type="subcellular location">
    <subcellularLocation>
        <location evidence="1">Membrane</location>
        <topology evidence="1">Multi-pass membrane protein</topology>
    </subcellularLocation>
</comment>
<accession>A0ABW5UVL3</accession>
<evidence type="ECO:0000256" key="4">
    <source>
        <dbReference type="ARBA" id="ARBA00022801"/>
    </source>
</evidence>
<dbReference type="InterPro" id="IPR050925">
    <property type="entry name" value="Rhomboid_protease_S54"/>
</dbReference>
<dbReference type="Pfam" id="PF01694">
    <property type="entry name" value="Rhomboid"/>
    <property type="match status" value="1"/>
</dbReference>
<dbReference type="PANTHER" id="PTHR43731:SF14">
    <property type="entry name" value="PRESENILIN-ASSOCIATED RHOMBOID-LIKE PROTEIN, MITOCHONDRIAL"/>
    <property type="match status" value="1"/>
</dbReference>
<name>A0ABW5UVL3_9MICO</name>
<feature type="transmembrane region" description="Helical" evidence="7">
    <location>
        <begin position="185"/>
        <end position="202"/>
    </location>
</feature>
<feature type="transmembrane region" description="Helical" evidence="7">
    <location>
        <begin position="208"/>
        <end position="227"/>
    </location>
</feature>
<dbReference type="EC" id="3.4.21.-" evidence="9"/>
<evidence type="ECO:0000256" key="3">
    <source>
        <dbReference type="ARBA" id="ARBA00022692"/>
    </source>
</evidence>
<dbReference type="GO" id="GO:0006508">
    <property type="term" value="P:proteolysis"/>
    <property type="evidence" value="ECO:0007669"/>
    <property type="project" value="UniProtKB-KW"/>
</dbReference>
<evidence type="ECO:0000313" key="9">
    <source>
        <dbReference type="EMBL" id="MFD2757503.1"/>
    </source>
</evidence>
<proteinExistence type="inferred from homology"/>
<evidence type="ECO:0000256" key="7">
    <source>
        <dbReference type="SAM" id="Phobius"/>
    </source>
</evidence>
<dbReference type="PANTHER" id="PTHR43731">
    <property type="entry name" value="RHOMBOID PROTEASE"/>
    <property type="match status" value="1"/>
</dbReference>
<dbReference type="GO" id="GO:0008233">
    <property type="term" value="F:peptidase activity"/>
    <property type="evidence" value="ECO:0007669"/>
    <property type="project" value="UniProtKB-KW"/>
</dbReference>
<dbReference type="Gene3D" id="1.20.1540.10">
    <property type="entry name" value="Rhomboid-like"/>
    <property type="match status" value="1"/>
</dbReference>
<feature type="transmembrane region" description="Helical" evidence="7">
    <location>
        <begin position="256"/>
        <end position="275"/>
    </location>
</feature>
<dbReference type="SMART" id="SM01160">
    <property type="entry name" value="DUF1751"/>
    <property type="match status" value="1"/>
</dbReference>
<gene>
    <name evidence="9" type="ORF">ACFSW7_03805</name>
</gene>
<keyword evidence="10" id="KW-1185">Reference proteome</keyword>
<reference evidence="10" key="1">
    <citation type="journal article" date="2019" name="Int. J. Syst. Evol. Microbiol.">
        <title>The Global Catalogue of Microorganisms (GCM) 10K type strain sequencing project: providing services to taxonomists for standard genome sequencing and annotation.</title>
        <authorList>
            <consortium name="The Broad Institute Genomics Platform"/>
            <consortium name="The Broad Institute Genome Sequencing Center for Infectious Disease"/>
            <person name="Wu L."/>
            <person name="Ma J."/>
        </authorList>
    </citation>
    <scope>NUCLEOTIDE SEQUENCE [LARGE SCALE GENOMIC DNA]</scope>
    <source>
        <strain evidence="10">TISTR 1514</strain>
    </source>
</reference>
<dbReference type="InterPro" id="IPR022764">
    <property type="entry name" value="Peptidase_S54_rhomboid_dom"/>
</dbReference>
<sequence length="320" mass="34984">MTTSPTGAASNHSDNFCYRHPSRPSYVLCQRCARTICPECQTQAPVGVICPECLREQQGRVQGQQRMHAQQRRQAAGGRVGQLRQRLLGSGSPATYTLMALIAVVGILQWITRMSGSGFIDQYGSYSPQFTDLQHYYPNGQLAFEPWRMLTAAFLHSSFLHFAMNTLTLWIFGRALEPIIGPLRFAMLYLVSGLGGSLAVALLAPGSWVIGASGAVFGLFGAWFLVLRKRGQDLTSMLVLIGINVALSFINPGVSWQAHLGGLVIGFLCGWLTMLDLERGRKRPGRIKNGRRTLPVLGLWLQVLVGVCCIAVPPLVGTLL</sequence>
<evidence type="ECO:0000256" key="2">
    <source>
        <dbReference type="ARBA" id="ARBA00009045"/>
    </source>
</evidence>
<comment type="caution">
    <text evidence="9">The sequence shown here is derived from an EMBL/GenBank/DDBJ whole genome shotgun (WGS) entry which is preliminary data.</text>
</comment>
<evidence type="ECO:0000256" key="6">
    <source>
        <dbReference type="ARBA" id="ARBA00023136"/>
    </source>
</evidence>
<evidence type="ECO:0000259" key="8">
    <source>
        <dbReference type="Pfam" id="PF01694"/>
    </source>
</evidence>
<keyword evidence="3 7" id="KW-0812">Transmembrane</keyword>
<dbReference type="EMBL" id="JBHUNE010000003">
    <property type="protein sequence ID" value="MFD2757503.1"/>
    <property type="molecule type" value="Genomic_DNA"/>
</dbReference>
<organism evidence="9 10">
    <name type="scientific">Gulosibacter faecalis</name>
    <dbReference type="NCBI Taxonomy" id="272240"/>
    <lineage>
        <taxon>Bacteria</taxon>
        <taxon>Bacillati</taxon>
        <taxon>Actinomycetota</taxon>
        <taxon>Actinomycetes</taxon>
        <taxon>Micrococcales</taxon>
        <taxon>Microbacteriaceae</taxon>
        <taxon>Gulosibacter</taxon>
    </lineage>
</organism>
<protein>
    <submittedName>
        <fullName evidence="9">Rhomboid family intramembrane serine protease</fullName>
        <ecNumber evidence="9">3.4.21.-</ecNumber>
    </submittedName>
</protein>
<dbReference type="SUPFAM" id="SSF144091">
    <property type="entry name" value="Rhomboid-like"/>
    <property type="match status" value="1"/>
</dbReference>
<comment type="similarity">
    <text evidence="2">Belongs to the peptidase S54 family.</text>
</comment>
<evidence type="ECO:0000256" key="1">
    <source>
        <dbReference type="ARBA" id="ARBA00004141"/>
    </source>
</evidence>
<dbReference type="Proteomes" id="UP001597492">
    <property type="component" value="Unassembled WGS sequence"/>
</dbReference>
<dbReference type="InterPro" id="IPR035952">
    <property type="entry name" value="Rhomboid-like_sf"/>
</dbReference>
<keyword evidence="4 9" id="KW-0378">Hydrolase</keyword>
<feature type="transmembrane region" description="Helical" evidence="7">
    <location>
        <begin position="94"/>
        <end position="112"/>
    </location>
</feature>
<keyword evidence="5 7" id="KW-1133">Transmembrane helix</keyword>
<evidence type="ECO:0000313" key="10">
    <source>
        <dbReference type="Proteomes" id="UP001597492"/>
    </source>
</evidence>
<evidence type="ECO:0000256" key="5">
    <source>
        <dbReference type="ARBA" id="ARBA00022989"/>
    </source>
</evidence>
<feature type="transmembrane region" description="Helical" evidence="7">
    <location>
        <begin position="153"/>
        <end position="173"/>
    </location>
</feature>
<dbReference type="RefSeq" id="WP_019618047.1">
    <property type="nucleotide sequence ID" value="NZ_JBHUNE010000003.1"/>
</dbReference>
<keyword evidence="6 7" id="KW-0472">Membrane</keyword>
<feature type="transmembrane region" description="Helical" evidence="7">
    <location>
        <begin position="234"/>
        <end position="250"/>
    </location>
</feature>
<feature type="domain" description="Peptidase S54 rhomboid" evidence="8">
    <location>
        <begin position="145"/>
        <end position="273"/>
    </location>
</feature>
<feature type="transmembrane region" description="Helical" evidence="7">
    <location>
        <begin position="296"/>
        <end position="316"/>
    </location>
</feature>